<name>A0A8H2XTX9_9AGAM</name>
<feature type="domain" description="Zn(2)-C6 fungal-type" evidence="4">
    <location>
        <begin position="16"/>
        <end position="44"/>
    </location>
</feature>
<dbReference type="EMBL" id="CAJMWX010000862">
    <property type="protein sequence ID" value="CAE6436379.1"/>
    <property type="molecule type" value="Genomic_DNA"/>
</dbReference>
<dbReference type="SMART" id="SM00066">
    <property type="entry name" value="GAL4"/>
    <property type="match status" value="1"/>
</dbReference>
<dbReference type="PANTHER" id="PTHR37534">
    <property type="entry name" value="TRANSCRIPTIONAL ACTIVATOR PROTEIN UGA3"/>
    <property type="match status" value="1"/>
</dbReference>
<dbReference type="Pfam" id="PF11951">
    <property type="entry name" value="Fungal_trans_2"/>
    <property type="match status" value="1"/>
</dbReference>
<accession>A0A8H2XTX9</accession>
<sequence>MITMERKKRPGPKATSCLTCKRRHKKCDKRLPVCERCRNGGLKCLGYDYSSDNRISVFPVESAKDNNSRSEHLEVGPQRERSEGPVSPGGPIEGVVTTTSASELLNLPGEFPNVEMGPQYLQGSLGKTAITGCAHPPAQTHTMFRALNGFSIRPFPLHQAARRQTQGDQDALLCNTQPTFQLMDRPMSTLRKLAGLYTEFPYSADPLRDLLGNRNLDEYILTQYDKLMGQWYFKTVDNHKRFQQWLFLRLQSSLTSFVRWIALINLGIFEAVLTGDASQRRFHNVWIGHIQNFLKRELSCSSTSSEIRDRRHDWLYVSLLKVMVDQTSYVYRTVRDVTPVFLELVFSNPILWPNHSEFTQVSLLNVLSSGSHELAYFVLMDCTCAMAFGLPQHVEYDTTVYSRISSPSHQWAHGTPTEFHAALADINACRDNTSTGRDWREIEHSLLTWQSQPGEYTFTESWMTIAWYAVQESWRLALLIYLYMAVCDVSSDDPRIQLYVKQLLQVVGTLKKQEASGAEISFLLQYLMAGICARNEAHRKVVRDVLAETREPKFWFLRGSDFVPVLDHLWHGAAVDGRPVKWCDYTRSREAMLPVVV</sequence>
<feature type="region of interest" description="Disordered" evidence="3">
    <location>
        <begin position="60"/>
        <end position="91"/>
    </location>
</feature>
<organism evidence="5 6">
    <name type="scientific">Rhizoctonia solani</name>
    <dbReference type="NCBI Taxonomy" id="456999"/>
    <lineage>
        <taxon>Eukaryota</taxon>
        <taxon>Fungi</taxon>
        <taxon>Dikarya</taxon>
        <taxon>Basidiomycota</taxon>
        <taxon>Agaricomycotina</taxon>
        <taxon>Agaricomycetes</taxon>
        <taxon>Cantharellales</taxon>
        <taxon>Ceratobasidiaceae</taxon>
        <taxon>Rhizoctonia</taxon>
    </lineage>
</organism>
<protein>
    <recommendedName>
        <fullName evidence="4">Zn(2)-C6 fungal-type domain-containing protein</fullName>
    </recommendedName>
</protein>
<dbReference type="GO" id="GO:0005634">
    <property type="term" value="C:nucleus"/>
    <property type="evidence" value="ECO:0007669"/>
    <property type="project" value="UniProtKB-SubCell"/>
</dbReference>
<dbReference type="SUPFAM" id="SSF57701">
    <property type="entry name" value="Zn2/Cys6 DNA-binding domain"/>
    <property type="match status" value="1"/>
</dbReference>
<dbReference type="PANTHER" id="PTHR37534:SF46">
    <property type="entry name" value="ZN(II)2CYS6 TRANSCRIPTION FACTOR (EUROFUNG)"/>
    <property type="match status" value="1"/>
</dbReference>
<evidence type="ECO:0000256" key="2">
    <source>
        <dbReference type="ARBA" id="ARBA00023242"/>
    </source>
</evidence>
<evidence type="ECO:0000313" key="5">
    <source>
        <dbReference type="EMBL" id="CAE6436379.1"/>
    </source>
</evidence>
<dbReference type="InterPro" id="IPR021858">
    <property type="entry name" value="Fun_TF"/>
</dbReference>
<dbReference type="GO" id="GO:0000981">
    <property type="term" value="F:DNA-binding transcription factor activity, RNA polymerase II-specific"/>
    <property type="evidence" value="ECO:0007669"/>
    <property type="project" value="InterPro"/>
</dbReference>
<evidence type="ECO:0000259" key="4">
    <source>
        <dbReference type="PROSITE" id="PS50048"/>
    </source>
</evidence>
<proteinExistence type="predicted"/>
<dbReference type="Gene3D" id="4.10.240.10">
    <property type="entry name" value="Zn(2)-C6 fungal-type DNA-binding domain"/>
    <property type="match status" value="1"/>
</dbReference>
<reference evidence="5" key="1">
    <citation type="submission" date="2021-01" db="EMBL/GenBank/DDBJ databases">
        <authorList>
            <person name="Kaushik A."/>
        </authorList>
    </citation>
    <scope>NUCLEOTIDE SEQUENCE</scope>
    <source>
        <strain evidence="5">AG4-R118</strain>
    </source>
</reference>
<dbReference type="PROSITE" id="PS50048">
    <property type="entry name" value="ZN2_CY6_FUNGAL_2"/>
    <property type="match status" value="1"/>
</dbReference>
<comment type="subcellular location">
    <subcellularLocation>
        <location evidence="1">Nucleus</location>
    </subcellularLocation>
</comment>
<evidence type="ECO:0000256" key="3">
    <source>
        <dbReference type="SAM" id="MobiDB-lite"/>
    </source>
</evidence>
<dbReference type="AlphaFoldDB" id="A0A8H2XTX9"/>
<gene>
    <name evidence="5" type="ORF">RDB_LOCUS43056</name>
</gene>
<keyword evidence="2" id="KW-0539">Nucleus</keyword>
<feature type="compositionally biased region" description="Basic and acidic residues" evidence="3">
    <location>
        <begin position="62"/>
        <end position="83"/>
    </location>
</feature>
<comment type="caution">
    <text evidence="5">The sequence shown here is derived from an EMBL/GenBank/DDBJ whole genome shotgun (WGS) entry which is preliminary data.</text>
</comment>
<evidence type="ECO:0000313" key="6">
    <source>
        <dbReference type="Proteomes" id="UP000663888"/>
    </source>
</evidence>
<dbReference type="Pfam" id="PF00172">
    <property type="entry name" value="Zn_clus"/>
    <property type="match status" value="1"/>
</dbReference>
<evidence type="ECO:0000256" key="1">
    <source>
        <dbReference type="ARBA" id="ARBA00004123"/>
    </source>
</evidence>
<dbReference type="InterPro" id="IPR001138">
    <property type="entry name" value="Zn2Cys6_DnaBD"/>
</dbReference>
<dbReference type="InterPro" id="IPR036864">
    <property type="entry name" value="Zn2-C6_fun-type_DNA-bd_sf"/>
</dbReference>
<dbReference type="GO" id="GO:0008270">
    <property type="term" value="F:zinc ion binding"/>
    <property type="evidence" value="ECO:0007669"/>
    <property type="project" value="InterPro"/>
</dbReference>
<dbReference type="CDD" id="cd00067">
    <property type="entry name" value="GAL4"/>
    <property type="match status" value="1"/>
</dbReference>
<dbReference type="PROSITE" id="PS00463">
    <property type="entry name" value="ZN2_CY6_FUNGAL_1"/>
    <property type="match status" value="1"/>
</dbReference>
<dbReference type="Proteomes" id="UP000663888">
    <property type="component" value="Unassembled WGS sequence"/>
</dbReference>